<dbReference type="Pfam" id="PF02518">
    <property type="entry name" value="HATPase_c"/>
    <property type="match status" value="1"/>
</dbReference>
<organism evidence="12 13">
    <name type="scientific">Pseudoalteromonas luteoviolacea S4054</name>
    <dbReference type="NCBI Taxonomy" id="1129367"/>
    <lineage>
        <taxon>Bacteria</taxon>
        <taxon>Pseudomonadati</taxon>
        <taxon>Pseudomonadota</taxon>
        <taxon>Gammaproteobacteria</taxon>
        <taxon>Alteromonadales</taxon>
        <taxon>Pseudoalteromonadaceae</taxon>
        <taxon>Pseudoalteromonas</taxon>
    </lineage>
</organism>
<dbReference type="GO" id="GO:0000155">
    <property type="term" value="F:phosphorelay sensor kinase activity"/>
    <property type="evidence" value="ECO:0007669"/>
    <property type="project" value="InterPro"/>
</dbReference>
<dbReference type="SUPFAM" id="SSF55874">
    <property type="entry name" value="ATPase domain of HSP90 chaperone/DNA topoisomerase II/histidine kinase"/>
    <property type="match status" value="1"/>
</dbReference>
<evidence type="ECO:0000256" key="7">
    <source>
        <dbReference type="ARBA" id="ARBA00022840"/>
    </source>
</evidence>
<dbReference type="InterPro" id="IPR003594">
    <property type="entry name" value="HATPase_dom"/>
</dbReference>
<dbReference type="SUPFAM" id="SSF52172">
    <property type="entry name" value="CheY-like"/>
    <property type="match status" value="1"/>
</dbReference>
<dbReference type="Gene3D" id="1.10.287.130">
    <property type="match status" value="1"/>
</dbReference>
<dbReference type="Pfam" id="PF00072">
    <property type="entry name" value="Response_reg"/>
    <property type="match status" value="1"/>
</dbReference>
<dbReference type="InterPro" id="IPR036890">
    <property type="entry name" value="HATPase_C_sf"/>
</dbReference>
<dbReference type="GO" id="GO:0007234">
    <property type="term" value="P:osmosensory signaling via phosphorelay pathway"/>
    <property type="evidence" value="ECO:0007669"/>
    <property type="project" value="TreeGrafter"/>
</dbReference>
<dbReference type="Proteomes" id="UP000033434">
    <property type="component" value="Unassembled WGS sequence"/>
</dbReference>
<feature type="domain" description="Histidine kinase" evidence="10">
    <location>
        <begin position="146"/>
        <end position="360"/>
    </location>
</feature>
<dbReference type="EMBL" id="AUXW01000184">
    <property type="protein sequence ID" value="KKE81581.1"/>
    <property type="molecule type" value="Genomic_DNA"/>
</dbReference>
<dbReference type="PANTHER" id="PTHR42878">
    <property type="entry name" value="TWO-COMPONENT HISTIDINE KINASE"/>
    <property type="match status" value="1"/>
</dbReference>
<dbReference type="PROSITE" id="PS50110">
    <property type="entry name" value="RESPONSE_REGULATORY"/>
    <property type="match status" value="1"/>
</dbReference>
<dbReference type="CDD" id="cd00082">
    <property type="entry name" value="HisKA"/>
    <property type="match status" value="1"/>
</dbReference>
<dbReference type="InterPro" id="IPR005467">
    <property type="entry name" value="His_kinase_dom"/>
</dbReference>
<comment type="catalytic activity">
    <reaction evidence="1">
        <text>ATP + protein L-histidine = ADP + protein N-phospho-L-histidine.</text>
        <dbReference type="EC" id="2.7.13.3"/>
    </reaction>
</comment>
<feature type="modified residue" description="4-aspartylphosphate" evidence="9">
    <location>
        <position position="58"/>
    </location>
</feature>
<dbReference type="InterPro" id="IPR036097">
    <property type="entry name" value="HisK_dim/P_sf"/>
</dbReference>
<reference evidence="12 13" key="1">
    <citation type="journal article" date="2015" name="BMC Genomics">
        <title>Genome mining reveals unlocked bioactive potential of marine Gram-negative bacteria.</title>
        <authorList>
            <person name="Machado H."/>
            <person name="Sonnenschein E.C."/>
            <person name="Melchiorsen J."/>
            <person name="Gram L."/>
        </authorList>
    </citation>
    <scope>NUCLEOTIDE SEQUENCE [LARGE SCALE GENOMIC DNA]</scope>
    <source>
        <strain evidence="12 13">S4054</strain>
    </source>
</reference>
<evidence type="ECO:0000256" key="1">
    <source>
        <dbReference type="ARBA" id="ARBA00000085"/>
    </source>
</evidence>
<evidence type="ECO:0000259" key="11">
    <source>
        <dbReference type="PROSITE" id="PS50110"/>
    </source>
</evidence>
<dbReference type="SUPFAM" id="SSF47384">
    <property type="entry name" value="Homodimeric domain of signal transducing histidine kinase"/>
    <property type="match status" value="1"/>
</dbReference>
<keyword evidence="5" id="KW-0547">Nucleotide-binding</keyword>
<feature type="domain" description="Response regulatory" evidence="11">
    <location>
        <begin position="7"/>
        <end position="123"/>
    </location>
</feature>
<dbReference type="GO" id="GO:0005524">
    <property type="term" value="F:ATP binding"/>
    <property type="evidence" value="ECO:0007669"/>
    <property type="project" value="UniProtKB-KW"/>
</dbReference>
<dbReference type="Gene3D" id="3.30.565.10">
    <property type="entry name" value="Histidine kinase-like ATPase, C-terminal domain"/>
    <property type="match status" value="1"/>
</dbReference>
<evidence type="ECO:0000256" key="5">
    <source>
        <dbReference type="ARBA" id="ARBA00022741"/>
    </source>
</evidence>
<dbReference type="InterPro" id="IPR001789">
    <property type="entry name" value="Sig_transdc_resp-reg_receiver"/>
</dbReference>
<dbReference type="Gene3D" id="3.40.50.2300">
    <property type="match status" value="1"/>
</dbReference>
<evidence type="ECO:0000259" key="10">
    <source>
        <dbReference type="PROSITE" id="PS50109"/>
    </source>
</evidence>
<evidence type="ECO:0000256" key="8">
    <source>
        <dbReference type="ARBA" id="ARBA00023012"/>
    </source>
</evidence>
<keyword evidence="8" id="KW-0902">Two-component regulatory system</keyword>
<evidence type="ECO:0000256" key="3">
    <source>
        <dbReference type="ARBA" id="ARBA00022553"/>
    </source>
</evidence>
<evidence type="ECO:0000256" key="2">
    <source>
        <dbReference type="ARBA" id="ARBA00012438"/>
    </source>
</evidence>
<evidence type="ECO:0000256" key="4">
    <source>
        <dbReference type="ARBA" id="ARBA00022679"/>
    </source>
</evidence>
<accession>A0A0F6A6V1</accession>
<protein>
    <recommendedName>
        <fullName evidence="2">histidine kinase</fullName>
        <ecNumber evidence="2">2.7.13.3</ecNumber>
    </recommendedName>
</protein>
<keyword evidence="3 9" id="KW-0597">Phosphoprotein</keyword>
<dbReference type="InterPro" id="IPR004358">
    <property type="entry name" value="Sig_transdc_His_kin-like_C"/>
</dbReference>
<proteinExistence type="predicted"/>
<name>A0A0F6A6V1_9GAMM</name>
<comment type="caution">
    <text evidence="12">The sequence shown here is derived from an EMBL/GenBank/DDBJ whole genome shotgun (WGS) entry which is preliminary data.</text>
</comment>
<sequence length="366" mass="40740">MQVKFLNILLVDDSEDDRYFLKRTLKSCEREWYVMEAESAEQGLDALQLGNIDIVLLDYSLPGSDGLSILTSLNHLYPSLPIIMLTGQGSEKVAAESIKKGASDYISKNGLTKLSLMKSIKNALDSARLHKRIEEKNRELSQFAYVLAHDLKQPANAISRMSGLVALNYQDSIPDSLQKKLELINQSSKQMYDLINALVCYTRLDLGESHLFEATDIDKCIELAKSNLKSQIESVDAVFECGAFPSITAIPSFVVQLFQNLFENSIKYCEVQPVIKIACETTPTYWHFTVQDNGLGIPSNARQKVFEPLARLHNKDVYLGSGLGLATAKRIVNIHCGEIYFSDSGDEIGSKLNFTVSRNLTIAQGV</sequence>
<dbReference type="InterPro" id="IPR011006">
    <property type="entry name" value="CheY-like_superfamily"/>
</dbReference>
<keyword evidence="6" id="KW-0418">Kinase</keyword>
<evidence type="ECO:0000256" key="9">
    <source>
        <dbReference type="PROSITE-ProRule" id="PRU00169"/>
    </source>
</evidence>
<dbReference type="PRINTS" id="PR00344">
    <property type="entry name" value="BCTRLSENSOR"/>
</dbReference>
<evidence type="ECO:0000313" key="13">
    <source>
        <dbReference type="Proteomes" id="UP000033434"/>
    </source>
</evidence>
<evidence type="ECO:0000256" key="6">
    <source>
        <dbReference type="ARBA" id="ARBA00022777"/>
    </source>
</evidence>
<dbReference type="InterPro" id="IPR003661">
    <property type="entry name" value="HisK_dim/P_dom"/>
</dbReference>
<dbReference type="GO" id="GO:0030295">
    <property type="term" value="F:protein kinase activator activity"/>
    <property type="evidence" value="ECO:0007669"/>
    <property type="project" value="TreeGrafter"/>
</dbReference>
<evidence type="ECO:0000313" key="12">
    <source>
        <dbReference type="EMBL" id="KKE81581.1"/>
    </source>
</evidence>
<dbReference type="GO" id="GO:0000156">
    <property type="term" value="F:phosphorelay response regulator activity"/>
    <property type="evidence" value="ECO:0007669"/>
    <property type="project" value="TreeGrafter"/>
</dbReference>
<dbReference type="SMART" id="SM00387">
    <property type="entry name" value="HATPase_c"/>
    <property type="match status" value="1"/>
</dbReference>
<keyword evidence="7" id="KW-0067">ATP-binding</keyword>
<gene>
    <name evidence="12" type="ORF">N479_22045</name>
</gene>
<dbReference type="PANTHER" id="PTHR42878:SF7">
    <property type="entry name" value="SENSOR HISTIDINE KINASE GLRK"/>
    <property type="match status" value="1"/>
</dbReference>
<dbReference type="EC" id="2.7.13.3" evidence="2"/>
<dbReference type="InterPro" id="IPR050351">
    <property type="entry name" value="BphY/WalK/GraS-like"/>
</dbReference>
<dbReference type="AlphaFoldDB" id="A0A0F6A6V1"/>
<keyword evidence="4" id="KW-0808">Transferase</keyword>
<dbReference type="CDD" id="cd00156">
    <property type="entry name" value="REC"/>
    <property type="match status" value="1"/>
</dbReference>
<dbReference type="PROSITE" id="PS50109">
    <property type="entry name" value="HIS_KIN"/>
    <property type="match status" value="1"/>
</dbReference>
<dbReference type="SMART" id="SM00448">
    <property type="entry name" value="REC"/>
    <property type="match status" value="1"/>
</dbReference>
<dbReference type="PATRIC" id="fig|1129367.4.peg.4582"/>